<accession>A0A2A9NCY7</accession>
<feature type="domain" description="Tetrapyrrole biosynthesis uroporphyrinogen III synthase" evidence="1">
    <location>
        <begin position="25"/>
        <end position="300"/>
    </location>
</feature>
<dbReference type="EMBL" id="KZ302322">
    <property type="protein sequence ID" value="PFH45636.1"/>
    <property type="molecule type" value="Genomic_DNA"/>
</dbReference>
<dbReference type="GO" id="GO:0004852">
    <property type="term" value="F:uroporphyrinogen-III synthase activity"/>
    <property type="evidence" value="ECO:0007669"/>
    <property type="project" value="InterPro"/>
</dbReference>
<dbReference type="PANTHER" id="PTHR12390">
    <property type="entry name" value="UROPORPHYRINOGEN III SYNTHASE"/>
    <property type="match status" value="1"/>
</dbReference>
<dbReference type="InterPro" id="IPR003754">
    <property type="entry name" value="4pyrrol_synth_uPrphyn_synth"/>
</dbReference>
<dbReference type="GO" id="GO:0006782">
    <property type="term" value="P:protoporphyrinogen IX biosynthetic process"/>
    <property type="evidence" value="ECO:0007669"/>
    <property type="project" value="UniProtKB-UniPathway"/>
</dbReference>
<dbReference type="CDD" id="cd06578">
    <property type="entry name" value="HemD"/>
    <property type="match status" value="1"/>
</dbReference>
<evidence type="ECO:0000313" key="3">
    <source>
        <dbReference type="Proteomes" id="UP000242287"/>
    </source>
</evidence>
<name>A0A2A9NCY7_9AGAR</name>
<dbReference type="OrthoDB" id="5595751at2759"/>
<dbReference type="Proteomes" id="UP000242287">
    <property type="component" value="Unassembled WGS sequence"/>
</dbReference>
<reference evidence="2 3" key="1">
    <citation type="submission" date="2014-02" db="EMBL/GenBank/DDBJ databases">
        <title>Transposable element dynamics among asymbiotic and ectomycorrhizal Amanita fungi.</title>
        <authorList>
            <consortium name="DOE Joint Genome Institute"/>
            <person name="Hess J."/>
            <person name="Skrede I."/>
            <person name="Wolfe B."/>
            <person name="LaButti K."/>
            <person name="Ohm R.A."/>
            <person name="Grigoriev I.V."/>
            <person name="Pringle A."/>
        </authorList>
    </citation>
    <scope>NUCLEOTIDE SEQUENCE [LARGE SCALE GENOMIC DNA]</scope>
    <source>
        <strain evidence="2 3">SKay4041</strain>
    </source>
</reference>
<dbReference type="STRING" id="703135.A0A2A9NCY7"/>
<proteinExistence type="predicted"/>
<dbReference type="AlphaFoldDB" id="A0A2A9NCY7"/>
<sequence length="311" mass="33441">MPNVLLLRAPSQDSSVDRYEVTFASAAGYTPISIPVLETTLTNLPTLGSTLRQGSTENGYTGVIITSARACEAWDAAIQSNLSTAIETQDSGINWSLIRFYVVGKATASSLVAIHGRYSKTHPKLVPSPSNICGAESGNAEQLGRFIIQDILGESDPAATNSTPSPTSRLLYLTGDKNRDTLPSILSSAGISLDPIQVYATRGSSTFAQDLQKVMLNTGEEQYWWWIVYFAPSAAQFVTPILEKYFRLLHANGNMSTRSDDGRCTAKIAAIGPTTSKYLGDVLHLHVDVTASKPTPEDLLAAIRDADARLG</sequence>
<dbReference type="GO" id="GO:0006780">
    <property type="term" value="P:uroporphyrinogen III biosynthetic process"/>
    <property type="evidence" value="ECO:0007669"/>
    <property type="project" value="InterPro"/>
</dbReference>
<dbReference type="GO" id="GO:0005829">
    <property type="term" value="C:cytosol"/>
    <property type="evidence" value="ECO:0007669"/>
    <property type="project" value="TreeGrafter"/>
</dbReference>
<protein>
    <recommendedName>
        <fullName evidence="1">Tetrapyrrole biosynthesis uroporphyrinogen III synthase domain-containing protein</fullName>
    </recommendedName>
</protein>
<dbReference type="Pfam" id="PF02602">
    <property type="entry name" value="HEM4"/>
    <property type="match status" value="1"/>
</dbReference>
<dbReference type="InterPro" id="IPR036108">
    <property type="entry name" value="4pyrrol_syn_uPrphyn_synt_sf"/>
</dbReference>
<evidence type="ECO:0000313" key="2">
    <source>
        <dbReference type="EMBL" id="PFH45636.1"/>
    </source>
</evidence>
<dbReference type="InterPro" id="IPR039793">
    <property type="entry name" value="UROS/Hem4"/>
</dbReference>
<dbReference type="PANTHER" id="PTHR12390:SF0">
    <property type="entry name" value="UROPORPHYRINOGEN-III SYNTHASE"/>
    <property type="match status" value="1"/>
</dbReference>
<evidence type="ECO:0000259" key="1">
    <source>
        <dbReference type="Pfam" id="PF02602"/>
    </source>
</evidence>
<keyword evidence="3" id="KW-1185">Reference proteome</keyword>
<dbReference type="UniPathway" id="UPA00251">
    <property type="reaction ID" value="UER00320"/>
</dbReference>
<dbReference type="Gene3D" id="3.40.50.10090">
    <property type="match status" value="2"/>
</dbReference>
<gene>
    <name evidence="2" type="ORF">AMATHDRAFT_158395</name>
</gene>
<organism evidence="2 3">
    <name type="scientific">Amanita thiersii Skay4041</name>
    <dbReference type="NCBI Taxonomy" id="703135"/>
    <lineage>
        <taxon>Eukaryota</taxon>
        <taxon>Fungi</taxon>
        <taxon>Dikarya</taxon>
        <taxon>Basidiomycota</taxon>
        <taxon>Agaricomycotina</taxon>
        <taxon>Agaricomycetes</taxon>
        <taxon>Agaricomycetidae</taxon>
        <taxon>Agaricales</taxon>
        <taxon>Pluteineae</taxon>
        <taxon>Amanitaceae</taxon>
        <taxon>Amanita</taxon>
    </lineage>
</organism>
<dbReference type="SUPFAM" id="SSF69618">
    <property type="entry name" value="HemD-like"/>
    <property type="match status" value="1"/>
</dbReference>